<dbReference type="GO" id="GO:1901135">
    <property type="term" value="P:carbohydrate derivative metabolic process"/>
    <property type="evidence" value="ECO:0007669"/>
    <property type="project" value="InterPro"/>
</dbReference>
<dbReference type="GO" id="GO:0005886">
    <property type="term" value="C:plasma membrane"/>
    <property type="evidence" value="ECO:0007669"/>
    <property type="project" value="TreeGrafter"/>
</dbReference>
<dbReference type="CDD" id="cd05008">
    <property type="entry name" value="SIS_GlmS_GlmD_1"/>
    <property type="match status" value="1"/>
</dbReference>
<accession>A0A376GWU4</accession>
<dbReference type="GO" id="GO:0009401">
    <property type="term" value="P:phosphoenolpyruvate-dependent sugar phosphotransferase system"/>
    <property type="evidence" value="ECO:0007669"/>
    <property type="project" value="TreeGrafter"/>
</dbReference>
<dbReference type="GO" id="GO:0016853">
    <property type="term" value="F:isomerase activity"/>
    <property type="evidence" value="ECO:0007669"/>
    <property type="project" value="UniProtKB-KW"/>
</dbReference>
<feature type="domain" description="SIS" evidence="5">
    <location>
        <begin position="42"/>
        <end position="204"/>
    </location>
</feature>
<dbReference type="PROSITE" id="PS51464">
    <property type="entry name" value="SIS"/>
    <property type="match status" value="2"/>
</dbReference>
<dbReference type="EMBL" id="UFYW01000001">
    <property type="protein sequence ID" value="STD83041.1"/>
    <property type="molecule type" value="Genomic_DNA"/>
</dbReference>
<dbReference type="CDD" id="cd05010">
    <property type="entry name" value="SIS_AgaS_like"/>
    <property type="match status" value="1"/>
</dbReference>
<gene>
    <name evidence="6" type="primary">agaS</name>
    <name evidence="6" type="ORF">NCTC12360_01501</name>
</gene>
<dbReference type="InterPro" id="IPR035464">
    <property type="entry name" value="SIS_AgaS"/>
</dbReference>
<keyword evidence="6" id="KW-0413">Isomerase</keyword>
<sequence>MFMLSKEELQKLGAENTTREIRQQPELWHETFDRYQETVADLDRLFTDAKQHAGERPIRVIFTGAGTSQYVGDTLIPFLTSQGNTNQFIFQSIGSTDIVATPKEYLIPDETTILVSFARSGNSPESLAAVEMANQLVNKIYHIVITCAPDGLLATQMPAKKENLVLLMPNKANDAGFAMTSSFSCMTLTALLIFDQASNQQKERYVHQLSRLGEEVIQRESEIQGYLASDFHRIIYLGSGSLGGLTREAQLKVLELTAGKIATVFDTSLGFRHGPKSFVDEQTLVFLFVSNDSYTQKYDVDMLEEIKNDGIAQRVVGIGQKGSLFSGDSFELAADSLLPDGYLALADIMVAQTIALLCSVKVGNTPDTPSPSGTVNRVVKGVTIYPYEK</sequence>
<dbReference type="InterPro" id="IPR050303">
    <property type="entry name" value="GatZ_KbaZ_carbometab"/>
</dbReference>
<keyword evidence="7" id="KW-1185">Reference proteome</keyword>
<evidence type="ECO:0000313" key="7">
    <source>
        <dbReference type="Proteomes" id="UP000254807"/>
    </source>
</evidence>
<protein>
    <submittedName>
        <fullName evidence="6">Sugar isomerase, AgaS family</fullName>
        <ecNumber evidence="6">5.3.1.-</ecNumber>
    </submittedName>
</protein>
<evidence type="ECO:0000256" key="3">
    <source>
        <dbReference type="ARBA" id="ARBA00022801"/>
    </source>
</evidence>
<dbReference type="PANTHER" id="PTHR32502:SF3">
    <property type="entry name" value="D-GALACTOSAMINE-6-PHOSPHATE DEAMINASE AGAS-RELATED"/>
    <property type="match status" value="1"/>
</dbReference>
<dbReference type="GO" id="GO:0016787">
    <property type="term" value="F:hydrolase activity"/>
    <property type="evidence" value="ECO:0007669"/>
    <property type="project" value="UniProtKB-KW"/>
</dbReference>
<dbReference type="RefSeq" id="WP_060814968.1">
    <property type="nucleotide sequence ID" value="NZ_JBHULA010000038.1"/>
</dbReference>
<keyword evidence="3" id="KW-0378">Hydrolase</keyword>
<dbReference type="GO" id="GO:0097367">
    <property type="term" value="F:carbohydrate derivative binding"/>
    <property type="evidence" value="ECO:0007669"/>
    <property type="project" value="InterPro"/>
</dbReference>
<evidence type="ECO:0000313" key="6">
    <source>
        <dbReference type="EMBL" id="STD83041.1"/>
    </source>
</evidence>
<dbReference type="PANTHER" id="PTHR32502">
    <property type="entry name" value="N-ACETYLGALACTOSAMINE PERMEASE II COMPONENT-RELATED"/>
    <property type="match status" value="1"/>
</dbReference>
<reference evidence="6 7" key="1">
    <citation type="submission" date="2018-06" db="EMBL/GenBank/DDBJ databases">
        <authorList>
            <consortium name="Pathogen Informatics"/>
            <person name="Doyle S."/>
        </authorList>
    </citation>
    <scope>NUCLEOTIDE SEQUENCE [LARGE SCALE GENOMIC DNA]</scope>
    <source>
        <strain evidence="6 7">NCTC12360</strain>
    </source>
</reference>
<feature type="domain" description="SIS" evidence="5">
    <location>
        <begin position="223"/>
        <end position="369"/>
    </location>
</feature>
<dbReference type="SUPFAM" id="SSF53697">
    <property type="entry name" value="SIS domain"/>
    <property type="match status" value="1"/>
</dbReference>
<dbReference type="AlphaFoldDB" id="A0A376GWU4"/>
<comment type="similarity">
    <text evidence="1">Belongs to the SIS family. AgaS subfamily.</text>
</comment>
<dbReference type="InterPro" id="IPR001347">
    <property type="entry name" value="SIS_dom"/>
</dbReference>
<evidence type="ECO:0000259" key="5">
    <source>
        <dbReference type="PROSITE" id="PS51464"/>
    </source>
</evidence>
<evidence type="ECO:0000256" key="2">
    <source>
        <dbReference type="ARBA" id="ARBA00022737"/>
    </source>
</evidence>
<dbReference type="Pfam" id="PF01380">
    <property type="entry name" value="SIS"/>
    <property type="match status" value="1"/>
</dbReference>
<dbReference type="OrthoDB" id="9779207at2"/>
<name>A0A376GWU4_ENTGA</name>
<evidence type="ECO:0000256" key="1">
    <source>
        <dbReference type="ARBA" id="ARBA00007748"/>
    </source>
</evidence>
<dbReference type="EC" id="5.3.1.-" evidence="6"/>
<dbReference type="InterPro" id="IPR046348">
    <property type="entry name" value="SIS_dom_sf"/>
</dbReference>
<comment type="catalytic activity">
    <reaction evidence="4">
        <text>D-galactosamine 6-phosphate + H2O = D-tagatopyranose 1-phosphate + NH4(+)</text>
        <dbReference type="Rhea" id="RHEA:47680"/>
        <dbReference type="ChEBI" id="CHEBI:15377"/>
        <dbReference type="ChEBI" id="CHEBI:28938"/>
        <dbReference type="ChEBI" id="CHEBI:71674"/>
        <dbReference type="ChEBI" id="CHEBI:138150"/>
    </reaction>
</comment>
<dbReference type="InterPro" id="IPR035466">
    <property type="entry name" value="GlmS/AgaS_SIS"/>
</dbReference>
<keyword evidence="2" id="KW-0677">Repeat</keyword>
<proteinExistence type="inferred from homology"/>
<dbReference type="Proteomes" id="UP000254807">
    <property type="component" value="Unassembled WGS sequence"/>
</dbReference>
<evidence type="ECO:0000256" key="4">
    <source>
        <dbReference type="ARBA" id="ARBA00029292"/>
    </source>
</evidence>
<dbReference type="Gene3D" id="3.40.50.10490">
    <property type="entry name" value="Glucose-6-phosphate isomerase like protein, domain 1"/>
    <property type="match status" value="2"/>
</dbReference>
<organism evidence="6 7">
    <name type="scientific">Enterococcus gallinarum</name>
    <dbReference type="NCBI Taxonomy" id="1353"/>
    <lineage>
        <taxon>Bacteria</taxon>
        <taxon>Bacillati</taxon>
        <taxon>Bacillota</taxon>
        <taxon>Bacilli</taxon>
        <taxon>Lactobacillales</taxon>
        <taxon>Enterococcaceae</taxon>
        <taxon>Enterococcus</taxon>
    </lineage>
</organism>